<proteinExistence type="predicted"/>
<comment type="caution">
    <text evidence="2">The sequence shown here is derived from an EMBL/GenBank/DDBJ whole genome shotgun (WGS) entry which is preliminary data.</text>
</comment>
<dbReference type="EMBL" id="WQLB01000023">
    <property type="protein sequence ID" value="MVN88102.1"/>
    <property type="molecule type" value="Genomic_DNA"/>
</dbReference>
<keyword evidence="3" id="KW-1185">Reference proteome</keyword>
<protein>
    <submittedName>
        <fullName evidence="2">Uncharacterized protein</fullName>
    </submittedName>
</protein>
<dbReference type="RefSeq" id="WP_157460164.1">
    <property type="nucleotide sequence ID" value="NZ_WQLB01000023.1"/>
</dbReference>
<evidence type="ECO:0000313" key="2">
    <source>
        <dbReference type="EMBL" id="MVN88102.1"/>
    </source>
</evidence>
<reference evidence="2 3" key="1">
    <citation type="submission" date="2019-12" db="EMBL/GenBank/DDBJ databases">
        <title>Deinococcus sp. HMF7620 Genome sequencing and assembly.</title>
        <authorList>
            <person name="Kang H."/>
            <person name="Kim H."/>
            <person name="Joh K."/>
        </authorList>
    </citation>
    <scope>NUCLEOTIDE SEQUENCE [LARGE SCALE GENOMIC DNA]</scope>
    <source>
        <strain evidence="2 3">HMF7620</strain>
    </source>
</reference>
<evidence type="ECO:0000256" key="1">
    <source>
        <dbReference type="SAM" id="SignalP"/>
    </source>
</evidence>
<keyword evidence="1" id="KW-0732">Signal</keyword>
<organism evidence="2 3">
    <name type="scientific">Deinococcus arboris</name>
    <dbReference type="NCBI Taxonomy" id="2682977"/>
    <lineage>
        <taxon>Bacteria</taxon>
        <taxon>Thermotogati</taxon>
        <taxon>Deinococcota</taxon>
        <taxon>Deinococci</taxon>
        <taxon>Deinococcales</taxon>
        <taxon>Deinococcaceae</taxon>
        <taxon>Deinococcus</taxon>
    </lineage>
</organism>
<evidence type="ECO:0000313" key="3">
    <source>
        <dbReference type="Proteomes" id="UP000483286"/>
    </source>
</evidence>
<feature type="signal peptide" evidence="1">
    <location>
        <begin position="1"/>
        <end position="24"/>
    </location>
</feature>
<accession>A0A7C9M375</accession>
<feature type="chain" id="PRO_5028844874" evidence="1">
    <location>
        <begin position="25"/>
        <end position="52"/>
    </location>
</feature>
<gene>
    <name evidence="2" type="ORF">GO986_15220</name>
</gene>
<dbReference type="Proteomes" id="UP000483286">
    <property type="component" value="Unassembled WGS sequence"/>
</dbReference>
<dbReference type="AlphaFoldDB" id="A0A7C9M375"/>
<sequence>MNIIRTLLSTLALLLMFAQPPAQATSAPPQVQMEGDQTIDPVWPPIWWPFCP</sequence>
<name>A0A7C9M375_9DEIO</name>